<dbReference type="NCBIfam" id="NF040640">
    <property type="entry name" value="YcgZ_fam"/>
    <property type="match status" value="1"/>
</dbReference>
<protein>
    <submittedName>
        <fullName evidence="1">Two-component-system connector protein YcgZ</fullName>
    </submittedName>
</protein>
<proteinExistence type="predicted"/>
<name>A0A506Q730_9GAMM</name>
<dbReference type="Gene3D" id="1.20.5.5260">
    <property type="match status" value="1"/>
</dbReference>
<dbReference type="InterPro" id="IPR024753">
    <property type="entry name" value="AriR"/>
</dbReference>
<sequence>MYPNQRLPRTADDIARYFNAASLPSQQETLGQVVVEILHAGMNVNRKSICTKLLLRLETASTEEEERHYRTLIGLLFGR</sequence>
<dbReference type="EMBL" id="VHJA01000054">
    <property type="protein sequence ID" value="TPV41963.1"/>
    <property type="molecule type" value="Genomic_DNA"/>
</dbReference>
<evidence type="ECO:0000313" key="1">
    <source>
        <dbReference type="EMBL" id="TPV41963.1"/>
    </source>
</evidence>
<gene>
    <name evidence="1" type="ORF">FJW01_09280</name>
</gene>
<dbReference type="GO" id="GO:0071468">
    <property type="term" value="P:cellular response to acidic pH"/>
    <property type="evidence" value="ECO:0007669"/>
    <property type="project" value="InterPro"/>
</dbReference>
<accession>A0A506Q730</accession>
<comment type="caution">
    <text evidence="1">The sequence shown here is derived from an EMBL/GenBank/DDBJ whole genome shotgun (WGS) entry which is preliminary data.</text>
</comment>
<reference evidence="1 2" key="1">
    <citation type="submission" date="2019-06" db="EMBL/GenBank/DDBJ databases">
        <title>Taxogenomics and systematics of the genus Pantoea.</title>
        <authorList>
            <person name="Tambong J.T."/>
        </authorList>
    </citation>
    <scope>NUCLEOTIDE SEQUENCE [LARGE SCALE GENOMIC DNA]</scope>
    <source>
        <strain evidence="1 2">LMG 24200</strain>
    </source>
</reference>
<dbReference type="Pfam" id="PF10798">
    <property type="entry name" value="YmgB"/>
    <property type="match status" value="1"/>
</dbReference>
<dbReference type="AlphaFoldDB" id="A0A506Q730"/>
<dbReference type="Proteomes" id="UP000317747">
    <property type="component" value="Unassembled WGS sequence"/>
</dbReference>
<keyword evidence="2" id="KW-1185">Reference proteome</keyword>
<evidence type="ECO:0000313" key="2">
    <source>
        <dbReference type="Proteomes" id="UP000317747"/>
    </source>
</evidence>
<organism evidence="1 2">
    <name type="scientific">Pantoea deleyi</name>
    <dbReference type="NCBI Taxonomy" id="470932"/>
    <lineage>
        <taxon>Bacteria</taxon>
        <taxon>Pseudomonadati</taxon>
        <taxon>Pseudomonadota</taxon>
        <taxon>Gammaproteobacteria</taxon>
        <taxon>Enterobacterales</taxon>
        <taxon>Erwiniaceae</taxon>
        <taxon>Pantoea</taxon>
    </lineage>
</organism>
<dbReference type="OrthoDB" id="6420902at2"/>
<dbReference type="RefSeq" id="WP_128085620.1">
    <property type="nucleotide sequence ID" value="NZ_CP071405.1"/>
</dbReference>